<dbReference type="AlphaFoldDB" id="A0A451BBY5"/>
<evidence type="ECO:0000313" key="3">
    <source>
        <dbReference type="EMBL" id="VFK75797.1"/>
    </source>
</evidence>
<organism evidence="3">
    <name type="scientific">Candidatus Kentrum sp. MB</name>
    <dbReference type="NCBI Taxonomy" id="2138164"/>
    <lineage>
        <taxon>Bacteria</taxon>
        <taxon>Pseudomonadati</taxon>
        <taxon>Pseudomonadota</taxon>
        <taxon>Gammaproteobacteria</taxon>
        <taxon>Candidatus Kentrum</taxon>
    </lineage>
</organism>
<evidence type="ECO:0000313" key="2">
    <source>
        <dbReference type="EMBL" id="VFK32910.1"/>
    </source>
</evidence>
<sequence>MTEQATQNVDVFGDENSVKVAGRDINITEQYYSQEAPDFLTPNLDTYKPPEYESPRFARKLVDRLEGDRLLLLSGSTEIRKSAFARHLSWKLSAKLQPSYGAIEVKEWRHSSDTRNLATIIEETEPVTIFILADLEPQHVYSDLHRLRQATRGQHYVVCSTDIGLDAWQLDNASKHFCQELILDEVFDEAFLERVLQKELKKYRTSLPKPFNNGTTLPEMPLIDGVSIQDISAKLGTPDNISIFIDMLRKESDAIDKETLNNLIETCNDPGRGVRQIFQTLPDIDSRLLSLGFSFLAGLPDDQAFAGIEQIYLQAWKARDNTLRMPDYCDFDLLHAFFSLVKTDGGLTLVENRFQEQRRLLLKAAWRSHRRQILAALPVLAHLVAQSVASNAAAVDREIFGSRERRRRFRDAAADTLSDIGLISADAAEDTLLSLAADKEFGVQAVAARAMARWRRYGADEQLFGRIEKWQRSAYATNFIRGIFEGEEAKRTAKPEDFIRATIALVIGYAAQYDPKNALSERLARLMDDFAIDPSPLVRDRFHRHTLPQVVALHVVSMEEQLRRMIKHLDPALDSAIASSLAYAYRVDAPAVTTILDNWYQETTRNRASHEFAERESLLVTIVLTHGLLDYGDDGSALVTDPGAGRLKEILEKERHPLVREAVIVAIAELAKRDFNRFSGMLKSLITKATLEEKDKFVRILERIFLKEREDLEGGEDWVDLNSRSYPLWFDKERPLTSIEKALLGWIRDGFGDTVAQQIAFDCSVRFQGIFQRAETARIEQIRDERIRAQVDSLARDEDEAKQSAASHVNTPWFIPWWVTKGNEFKPVIRNLLPRALSYKETQEDALKTVLERWSYSNIDPGEDNTNIKRIAGYLKKALRFK</sequence>
<reference evidence="3" key="1">
    <citation type="submission" date="2019-02" db="EMBL/GenBank/DDBJ databases">
        <authorList>
            <person name="Gruber-Vodicka R. H."/>
            <person name="Seah K. B. B."/>
        </authorList>
    </citation>
    <scope>NUCLEOTIDE SEQUENCE</scope>
    <source>
        <strain evidence="1">BECK_BZ197</strain>
        <strain evidence="3">BECK_BZ198</strain>
        <strain evidence="2">BECK_BZ199</strain>
    </source>
</reference>
<evidence type="ECO:0000313" key="1">
    <source>
        <dbReference type="EMBL" id="VFK28101.1"/>
    </source>
</evidence>
<dbReference type="EMBL" id="CAADFO010000033">
    <property type="protein sequence ID" value="VFK28101.1"/>
    <property type="molecule type" value="Genomic_DNA"/>
</dbReference>
<dbReference type="SUPFAM" id="SSF48371">
    <property type="entry name" value="ARM repeat"/>
    <property type="match status" value="1"/>
</dbReference>
<dbReference type="EMBL" id="CAADFQ010000038">
    <property type="protein sequence ID" value="VFK32910.1"/>
    <property type="molecule type" value="Genomic_DNA"/>
</dbReference>
<dbReference type="InterPro" id="IPR016024">
    <property type="entry name" value="ARM-type_fold"/>
</dbReference>
<accession>A0A451BBY5</accession>
<protein>
    <submittedName>
        <fullName evidence="3">Uncharacterized protein</fullName>
    </submittedName>
</protein>
<name>A0A451BBY5_9GAMM</name>
<proteinExistence type="predicted"/>
<gene>
    <name evidence="1" type="ORF">BECKMB1821G_GA0114241_10337</name>
    <name evidence="3" type="ORF">BECKMB1821H_GA0114242_10326</name>
    <name evidence="2" type="ORF">BECKMB1821I_GA0114274_10386</name>
</gene>
<dbReference type="EMBL" id="CAADGH010000032">
    <property type="protein sequence ID" value="VFK75797.1"/>
    <property type="molecule type" value="Genomic_DNA"/>
</dbReference>